<reference evidence="4 5" key="1">
    <citation type="submission" date="2015-12" db="EMBL/GenBank/DDBJ databases">
        <title>The genome of Folsomia candida.</title>
        <authorList>
            <person name="Faddeeva A."/>
            <person name="Derks M.F."/>
            <person name="Anvar Y."/>
            <person name="Smit S."/>
            <person name="Van Straalen N."/>
            <person name="Roelofs D."/>
        </authorList>
    </citation>
    <scope>NUCLEOTIDE SEQUENCE [LARGE SCALE GENOMIC DNA]</scope>
    <source>
        <strain evidence="4 5">VU population</strain>
        <tissue evidence="4">Whole body</tissue>
    </source>
</reference>
<dbReference type="Pfam" id="PF04300">
    <property type="entry name" value="FBA"/>
    <property type="match status" value="1"/>
</dbReference>
<dbReference type="InterPro" id="IPR039752">
    <property type="entry name" value="F-box_only"/>
</dbReference>
<dbReference type="GO" id="GO:0061630">
    <property type="term" value="F:ubiquitin protein ligase activity"/>
    <property type="evidence" value="ECO:0007669"/>
    <property type="project" value="TreeGrafter"/>
</dbReference>
<dbReference type="EMBL" id="LNIX01000008">
    <property type="protein sequence ID" value="OXA51180.1"/>
    <property type="molecule type" value="Genomic_DNA"/>
</dbReference>
<dbReference type="GO" id="GO:0036503">
    <property type="term" value="P:ERAD pathway"/>
    <property type="evidence" value="ECO:0007669"/>
    <property type="project" value="TreeGrafter"/>
</dbReference>
<evidence type="ECO:0000313" key="4">
    <source>
        <dbReference type="EMBL" id="OXA51180.1"/>
    </source>
</evidence>
<dbReference type="STRING" id="158441.A0A226E1L6"/>
<dbReference type="AlphaFoldDB" id="A0A226E1L6"/>
<dbReference type="PROSITE" id="PS50181">
    <property type="entry name" value="FBOX"/>
    <property type="match status" value="1"/>
</dbReference>
<dbReference type="InterPro" id="IPR036047">
    <property type="entry name" value="F-box-like_dom_sf"/>
</dbReference>
<dbReference type="InterPro" id="IPR007397">
    <property type="entry name" value="F-box-assoc_dom"/>
</dbReference>
<evidence type="ECO:0000259" key="2">
    <source>
        <dbReference type="PROSITE" id="PS50181"/>
    </source>
</evidence>
<dbReference type="GO" id="GO:0031146">
    <property type="term" value="P:SCF-dependent proteasomal ubiquitin-dependent protein catabolic process"/>
    <property type="evidence" value="ECO:0007669"/>
    <property type="project" value="TreeGrafter"/>
</dbReference>
<dbReference type="SUPFAM" id="SSF49785">
    <property type="entry name" value="Galactose-binding domain-like"/>
    <property type="match status" value="1"/>
</dbReference>
<feature type="domain" description="F-box" evidence="2">
    <location>
        <begin position="16"/>
        <end position="62"/>
    </location>
</feature>
<dbReference type="SMART" id="SM00256">
    <property type="entry name" value="FBOX"/>
    <property type="match status" value="1"/>
</dbReference>
<dbReference type="SMART" id="SM01198">
    <property type="entry name" value="FBA"/>
    <property type="match status" value="1"/>
</dbReference>
<dbReference type="PROSITE" id="PS51114">
    <property type="entry name" value="FBA"/>
    <property type="match status" value="1"/>
</dbReference>
<proteinExistence type="predicted"/>
<dbReference type="InterPro" id="IPR008979">
    <property type="entry name" value="Galactose-bd-like_sf"/>
</dbReference>
<feature type="domain" description="FBA" evidence="3">
    <location>
        <begin position="90"/>
        <end position="311"/>
    </location>
</feature>
<feature type="region of interest" description="Disordered" evidence="1">
    <location>
        <begin position="219"/>
        <end position="242"/>
    </location>
</feature>
<feature type="compositionally biased region" description="Low complexity" evidence="1">
    <location>
        <begin position="224"/>
        <end position="241"/>
    </location>
</feature>
<evidence type="ECO:0000259" key="3">
    <source>
        <dbReference type="PROSITE" id="PS51114"/>
    </source>
</evidence>
<evidence type="ECO:0000256" key="1">
    <source>
        <dbReference type="SAM" id="MobiDB-lite"/>
    </source>
</evidence>
<protein>
    <submittedName>
        <fullName evidence="4">F-box only protein 17</fullName>
    </submittedName>
</protein>
<dbReference type="PANTHER" id="PTHR12125">
    <property type="entry name" value="F-BOX ONLY PROTEIN 6-LIKE PROTEIN"/>
    <property type="match status" value="1"/>
</dbReference>
<dbReference type="GO" id="GO:0005737">
    <property type="term" value="C:cytoplasm"/>
    <property type="evidence" value="ECO:0007669"/>
    <property type="project" value="TreeGrafter"/>
</dbReference>
<dbReference type="OrthoDB" id="1107553at2759"/>
<dbReference type="Pfam" id="PF12937">
    <property type="entry name" value="F-box-like"/>
    <property type="match status" value="1"/>
</dbReference>
<dbReference type="PANTHER" id="PTHR12125:SF5">
    <property type="entry name" value="F-BOX DOMAIN-CONTAINING PROTEIN"/>
    <property type="match status" value="1"/>
</dbReference>
<dbReference type="InterPro" id="IPR001810">
    <property type="entry name" value="F-box_dom"/>
</dbReference>
<evidence type="ECO:0000313" key="5">
    <source>
        <dbReference type="Proteomes" id="UP000198287"/>
    </source>
</evidence>
<dbReference type="Gene3D" id="1.20.1280.50">
    <property type="match status" value="1"/>
</dbReference>
<keyword evidence="5" id="KW-1185">Reference proteome</keyword>
<comment type="caution">
    <text evidence="4">The sequence shown here is derived from an EMBL/GenBank/DDBJ whole genome shotgun (WGS) entry which is preliminary data.</text>
</comment>
<dbReference type="SUPFAM" id="SSF81383">
    <property type="entry name" value="F-box domain"/>
    <property type="match status" value="1"/>
</dbReference>
<dbReference type="Proteomes" id="UP000198287">
    <property type="component" value="Unassembled WGS sequence"/>
</dbReference>
<dbReference type="GO" id="GO:0006516">
    <property type="term" value="P:glycoprotein catabolic process"/>
    <property type="evidence" value="ECO:0007669"/>
    <property type="project" value="TreeGrafter"/>
</dbReference>
<organism evidence="4 5">
    <name type="scientific">Folsomia candida</name>
    <name type="common">Springtail</name>
    <dbReference type="NCBI Taxonomy" id="158441"/>
    <lineage>
        <taxon>Eukaryota</taxon>
        <taxon>Metazoa</taxon>
        <taxon>Ecdysozoa</taxon>
        <taxon>Arthropoda</taxon>
        <taxon>Hexapoda</taxon>
        <taxon>Collembola</taxon>
        <taxon>Entomobryomorpha</taxon>
        <taxon>Isotomoidea</taxon>
        <taxon>Isotomidae</taxon>
        <taxon>Proisotominae</taxon>
        <taxon>Folsomia</taxon>
    </lineage>
</organism>
<sequence length="315" mass="35011">MSPPPSESTTKEETTPLTLITLPSELLEKILSFLPLPDLLKVGEVCTTFTNTIRDPLFWKSKYNHNSPTFSQIHTHVASRPDEWAVHWAVCRHNVFGRNLLRNSNGQDGFSGWNIISGHPEPSTPRAGWTIVDIPYPTSVLSNSTTRTTCFATDDFSCSMEQTVDLWAVGFTPAVMRACIPWEVEWGVWVSTPSGHAGGFYELHVRLLSSTSEEILTHHPMTNSFPSSTQSEGSSSFSSQSHILPESLPFTKFSRSLPIKTSREEYEISKRELRYVHFYHGGMARGNNDGGDEGAGGTGPRVWGAEVKVRLLEGK</sequence>
<name>A0A226E1L6_FOLCA</name>
<gene>
    <name evidence="4" type="ORF">Fcan01_14625</name>
</gene>
<accession>A0A226E1L6</accession>
<dbReference type="GO" id="GO:0019005">
    <property type="term" value="C:SCF ubiquitin ligase complex"/>
    <property type="evidence" value="ECO:0007669"/>
    <property type="project" value="TreeGrafter"/>
</dbReference>
<dbReference type="Gene3D" id="2.60.120.260">
    <property type="entry name" value="Galactose-binding domain-like"/>
    <property type="match status" value="1"/>
</dbReference>